<sequence length="95" mass="9952">MKGYLRLASGGCCVLRLVIYLNGVTETHGPAMVCMLKLELDALPAGSPAPGLQVDVTDPVTIQECARGRTRQEGGAVLGQTSDVEREGVQGLQAN</sequence>
<accession>A0A368SMV3</accession>
<dbReference type="AlphaFoldDB" id="A0A368SMV3"/>
<evidence type="ECO:0000313" key="2">
    <source>
        <dbReference type="EMBL" id="RCV43130.1"/>
    </source>
</evidence>
<reference evidence="2" key="1">
    <citation type="journal article" date="2012" name="Nat. Biotechnol.">
        <title>Reference genome sequence of the model plant Setaria.</title>
        <authorList>
            <person name="Bennetzen J.L."/>
            <person name="Schmutz J."/>
            <person name="Wang H."/>
            <person name="Percifield R."/>
            <person name="Hawkins J."/>
            <person name="Pontaroli A.C."/>
            <person name="Estep M."/>
            <person name="Feng L."/>
            <person name="Vaughn J.N."/>
            <person name="Grimwood J."/>
            <person name="Jenkins J."/>
            <person name="Barry K."/>
            <person name="Lindquist E."/>
            <person name="Hellsten U."/>
            <person name="Deshpande S."/>
            <person name="Wang X."/>
            <person name="Wu X."/>
            <person name="Mitros T."/>
            <person name="Triplett J."/>
            <person name="Yang X."/>
            <person name="Ye C.Y."/>
            <person name="Mauro-Herrera M."/>
            <person name="Wang L."/>
            <person name="Li P."/>
            <person name="Sharma M."/>
            <person name="Sharma R."/>
            <person name="Ronald P.C."/>
            <person name="Panaud O."/>
            <person name="Kellogg E.A."/>
            <person name="Brutnell T.P."/>
            <person name="Doust A.N."/>
            <person name="Tuskan G.A."/>
            <person name="Rokhsar D."/>
            <person name="Devos K.M."/>
        </authorList>
    </citation>
    <scope>NUCLEOTIDE SEQUENCE [LARGE SCALE GENOMIC DNA]</scope>
    <source>
        <strain evidence="2">Yugu1</strain>
    </source>
</reference>
<gene>
    <name evidence="2" type="ORF">SETIT_9G270600v2</name>
</gene>
<protein>
    <submittedName>
        <fullName evidence="2">Uncharacterized protein</fullName>
    </submittedName>
</protein>
<organism evidence="2">
    <name type="scientific">Setaria italica</name>
    <name type="common">Foxtail millet</name>
    <name type="synonym">Panicum italicum</name>
    <dbReference type="NCBI Taxonomy" id="4555"/>
    <lineage>
        <taxon>Eukaryota</taxon>
        <taxon>Viridiplantae</taxon>
        <taxon>Streptophyta</taxon>
        <taxon>Embryophyta</taxon>
        <taxon>Tracheophyta</taxon>
        <taxon>Spermatophyta</taxon>
        <taxon>Magnoliopsida</taxon>
        <taxon>Liliopsida</taxon>
        <taxon>Poales</taxon>
        <taxon>Poaceae</taxon>
        <taxon>PACMAD clade</taxon>
        <taxon>Panicoideae</taxon>
        <taxon>Panicodae</taxon>
        <taxon>Paniceae</taxon>
        <taxon>Cenchrinae</taxon>
        <taxon>Setaria</taxon>
    </lineage>
</organism>
<name>A0A368SMV3_SETIT</name>
<reference evidence="2" key="2">
    <citation type="submission" date="2015-07" db="EMBL/GenBank/DDBJ databases">
        <authorList>
            <person name="Noorani M."/>
        </authorList>
    </citation>
    <scope>NUCLEOTIDE SEQUENCE</scope>
    <source>
        <strain evidence="2">Yugu1</strain>
    </source>
</reference>
<proteinExistence type="predicted"/>
<evidence type="ECO:0000256" key="1">
    <source>
        <dbReference type="SAM" id="MobiDB-lite"/>
    </source>
</evidence>
<dbReference type="EMBL" id="CM003536">
    <property type="protein sequence ID" value="RCV43130.1"/>
    <property type="molecule type" value="Genomic_DNA"/>
</dbReference>
<feature type="region of interest" description="Disordered" evidence="1">
    <location>
        <begin position="71"/>
        <end position="95"/>
    </location>
</feature>